<feature type="transmembrane region" description="Helical" evidence="1">
    <location>
        <begin position="39"/>
        <end position="59"/>
    </location>
</feature>
<feature type="transmembrane region" description="Helical" evidence="1">
    <location>
        <begin position="206"/>
        <end position="225"/>
    </location>
</feature>
<proteinExistence type="predicted"/>
<dbReference type="GO" id="GO:0004497">
    <property type="term" value="F:monooxygenase activity"/>
    <property type="evidence" value="ECO:0007669"/>
    <property type="project" value="UniProtKB-KW"/>
</dbReference>
<keyword evidence="2" id="KW-0560">Oxidoreductase</keyword>
<dbReference type="AlphaFoldDB" id="A0A3S8RP45"/>
<dbReference type="Proteomes" id="UP000278804">
    <property type="component" value="Chromosome"/>
</dbReference>
<keyword evidence="2" id="KW-0503">Monooxygenase</keyword>
<keyword evidence="3" id="KW-1185">Reference proteome</keyword>
<organism evidence="2 3">
    <name type="scientific">Erysipelothrix piscisicarius</name>
    <dbReference type="NCBI Taxonomy" id="2485784"/>
    <lineage>
        <taxon>Bacteria</taxon>
        <taxon>Bacillati</taxon>
        <taxon>Bacillota</taxon>
        <taxon>Erysipelotrichia</taxon>
        <taxon>Erysipelotrichales</taxon>
        <taxon>Erysipelotrichaceae</taxon>
        <taxon>Erysipelothrix</taxon>
    </lineage>
</organism>
<keyword evidence="1" id="KW-0472">Membrane</keyword>
<sequence>MVILIGILLIYIYKNRSDFSQAIKRITKPHLYTGMDKMCTLYLMGAILLLLIIYLGTIFKLKATLILLLSGFALCCGVFQLHILCCYQNQKIAFESLYLFLSSNASFFRNWEKALPCLEHLASIEPEFHCYTEVILEAINSGESLIQAYKRVSPHYLVVTLAVIMEMAETYGNAGLDHALLSYEEDLDQWKVYTEKLNQELLGMRLKVLLLIVMSVGIAYLSIGMLRETVPINHSLFYQYTVTGFLIVILIVLMETMKGMKASWICEEECID</sequence>
<evidence type="ECO:0000313" key="2">
    <source>
        <dbReference type="EMBL" id="AZK44702.1"/>
    </source>
</evidence>
<keyword evidence="1" id="KW-0812">Transmembrane</keyword>
<name>A0A3S8RP45_9FIRM</name>
<feature type="transmembrane region" description="Helical" evidence="1">
    <location>
        <begin position="65"/>
        <end position="87"/>
    </location>
</feature>
<gene>
    <name evidence="2" type="ORF">EEI45_08305</name>
</gene>
<reference evidence="2 3" key="1">
    <citation type="journal article" date="2020" name="Int. J. Syst. Evol. Microbiol.">
        <title>Description of Erysipelothrix piscisicarius sp. nov., an emergent fish pathogen, and assessment of virulence using a tiger barb (Puntigrus tetrazona) infection model.</title>
        <authorList>
            <person name="Pomaranski E.K."/>
            <person name="Griffin M.J."/>
            <person name="Camus A.C."/>
            <person name="Armwood A.R."/>
            <person name="Shelley J."/>
            <person name="Waldbieser G.C."/>
            <person name="LaFrentz B.R."/>
            <person name="Garcia J.C."/>
            <person name="Yanong R."/>
            <person name="Soto E."/>
        </authorList>
    </citation>
    <scope>NUCLEOTIDE SEQUENCE [LARGE SCALE GENOMIC DNA]</scope>
    <source>
        <strain evidence="2 3">15TAL0474</strain>
    </source>
</reference>
<evidence type="ECO:0000313" key="3">
    <source>
        <dbReference type="Proteomes" id="UP000278804"/>
    </source>
</evidence>
<feature type="transmembrane region" description="Helical" evidence="1">
    <location>
        <begin position="237"/>
        <end position="254"/>
    </location>
</feature>
<accession>A0A3S8RP45</accession>
<protein>
    <submittedName>
        <fullName evidence="2">Beta-carotene 15,15'-monooxygenase</fullName>
    </submittedName>
</protein>
<keyword evidence="1" id="KW-1133">Transmembrane helix</keyword>
<evidence type="ECO:0000256" key="1">
    <source>
        <dbReference type="SAM" id="Phobius"/>
    </source>
</evidence>
<dbReference type="KEGG" id="eri:EEI45_08305"/>
<dbReference type="EMBL" id="CP034234">
    <property type="protein sequence ID" value="AZK44702.1"/>
    <property type="molecule type" value="Genomic_DNA"/>
</dbReference>